<dbReference type="RefSeq" id="WP_062146346.1">
    <property type="nucleotide sequence ID" value="NZ_CP013002.1"/>
</dbReference>
<accession>A0A0P0NZL1</accession>
<protein>
    <submittedName>
        <fullName evidence="2">Uncharacterized protein</fullName>
    </submittedName>
</protein>
<proteinExistence type="predicted"/>
<dbReference type="OrthoDB" id="7190522at2"/>
<name>A0A0P0NZL1_9CAUL</name>
<dbReference type="Proteomes" id="UP000056905">
    <property type="component" value="Chromosome"/>
</dbReference>
<feature type="transmembrane region" description="Helical" evidence="1">
    <location>
        <begin position="40"/>
        <end position="61"/>
    </location>
</feature>
<gene>
    <name evidence="2" type="ORF">AQ619_08495</name>
</gene>
<keyword evidence="1" id="KW-0812">Transmembrane</keyword>
<keyword evidence="1" id="KW-1133">Transmembrane helix</keyword>
<feature type="transmembrane region" description="Helical" evidence="1">
    <location>
        <begin position="12"/>
        <end position="34"/>
    </location>
</feature>
<dbReference type="STRING" id="69395.AQ619_08495"/>
<reference evidence="2 3" key="1">
    <citation type="submission" date="2015-10" db="EMBL/GenBank/DDBJ databases">
        <title>Conservation of the essential genome among Caulobacter and Brevundimonas species.</title>
        <authorList>
            <person name="Scott D."/>
            <person name="Ely B."/>
        </authorList>
    </citation>
    <scope>NUCLEOTIDE SEQUENCE [LARGE SCALE GENOMIC DNA]</scope>
    <source>
        <strain evidence="2 3">CB4</strain>
    </source>
</reference>
<organism evidence="2 3">
    <name type="scientific">Caulobacter henricii</name>
    <dbReference type="NCBI Taxonomy" id="69395"/>
    <lineage>
        <taxon>Bacteria</taxon>
        <taxon>Pseudomonadati</taxon>
        <taxon>Pseudomonadota</taxon>
        <taxon>Alphaproteobacteria</taxon>
        <taxon>Caulobacterales</taxon>
        <taxon>Caulobacteraceae</taxon>
        <taxon>Caulobacter</taxon>
    </lineage>
</organism>
<evidence type="ECO:0000313" key="2">
    <source>
        <dbReference type="EMBL" id="ALL13387.1"/>
    </source>
</evidence>
<sequence length="75" mass="7808">MNADAVLQKKRLTAMLAIDAVCFVLAGAAIVGHVAMGIGWLLPAFLVLVAAGLGAQIWFVLGWMRAVKREGGATS</sequence>
<evidence type="ECO:0000256" key="1">
    <source>
        <dbReference type="SAM" id="Phobius"/>
    </source>
</evidence>
<evidence type="ECO:0000313" key="3">
    <source>
        <dbReference type="Proteomes" id="UP000056905"/>
    </source>
</evidence>
<dbReference type="AlphaFoldDB" id="A0A0P0NZL1"/>
<dbReference type="KEGG" id="chq:AQ619_08495"/>
<dbReference type="EMBL" id="CP013002">
    <property type="protein sequence ID" value="ALL13387.1"/>
    <property type="molecule type" value="Genomic_DNA"/>
</dbReference>
<keyword evidence="3" id="KW-1185">Reference proteome</keyword>
<keyword evidence="1" id="KW-0472">Membrane</keyword>